<protein>
    <recommendedName>
        <fullName evidence="7">LIM zinc-binding domain-containing protein</fullName>
    </recommendedName>
</protein>
<feature type="compositionally biased region" description="Low complexity" evidence="6">
    <location>
        <begin position="969"/>
        <end position="979"/>
    </location>
</feature>
<feature type="compositionally biased region" description="Pro residues" evidence="6">
    <location>
        <begin position="118"/>
        <end position="130"/>
    </location>
</feature>
<dbReference type="EMBL" id="KN819436">
    <property type="protein sequence ID" value="KIJ09756.1"/>
    <property type="molecule type" value="Genomic_DNA"/>
</dbReference>
<dbReference type="GO" id="GO:0046872">
    <property type="term" value="F:metal ion binding"/>
    <property type="evidence" value="ECO:0007669"/>
    <property type="project" value="UniProtKB-KW"/>
</dbReference>
<feature type="compositionally biased region" description="Low complexity" evidence="6">
    <location>
        <begin position="282"/>
        <end position="293"/>
    </location>
</feature>
<dbReference type="SMART" id="SM00132">
    <property type="entry name" value="LIM"/>
    <property type="match status" value="2"/>
</dbReference>
<dbReference type="Pfam" id="PF00412">
    <property type="entry name" value="LIM"/>
    <property type="match status" value="1"/>
</dbReference>
<dbReference type="GO" id="GO:0005634">
    <property type="term" value="C:nucleus"/>
    <property type="evidence" value="ECO:0007669"/>
    <property type="project" value="TreeGrafter"/>
</dbReference>
<keyword evidence="2" id="KW-0677">Repeat</keyword>
<feature type="compositionally biased region" description="Low complexity" evidence="6">
    <location>
        <begin position="183"/>
        <end position="209"/>
    </location>
</feature>
<organism evidence="8 9">
    <name type="scientific">Paxillus involutus ATCC 200175</name>
    <dbReference type="NCBI Taxonomy" id="664439"/>
    <lineage>
        <taxon>Eukaryota</taxon>
        <taxon>Fungi</taxon>
        <taxon>Dikarya</taxon>
        <taxon>Basidiomycota</taxon>
        <taxon>Agaricomycotina</taxon>
        <taxon>Agaricomycetes</taxon>
        <taxon>Agaricomycetidae</taxon>
        <taxon>Boletales</taxon>
        <taxon>Paxilineae</taxon>
        <taxon>Paxillaceae</taxon>
        <taxon>Paxillus</taxon>
    </lineage>
</organism>
<feature type="compositionally biased region" description="Polar residues" evidence="6">
    <location>
        <begin position="606"/>
        <end position="617"/>
    </location>
</feature>
<sequence>MSGKEVSMEYTAGMAYNHQHAYARSPIQGQQYHDPRLHPSQRLPLQPQSQQQSQQQSQPQSSGFQYTNQLAQPRQPHHPLPYIAHPRPHSQPFFPPPPAHFSQNPPNPPQHPQHVQVPTPPSPFPSPSNPSPRHLPQSILTTGPSRRPLPNPKSRPESMPPPPRHTQPPLIQAPAPSRPAILTHSADPSTSSSSGASSFSSTLSSTSPTIPVTAPGGRRPLPTPVLKSTKHASLDLRPIHVRPTSPVKSILTDTSNNAQLDRGLPSSFTRRIGGNSGVDNPSHGGSASSGNASFTTPPLGGSRTAVSEAHQTQRAPSILPPEPPTSPNRFVPLWKRNLPAASPAPNGTTVMERRSTVSGAVPAGTPLYAHGRAESPERRQPASPQQTQLSPSRRPLPSSPPPPARQQSIHQRIAASSGTDDDLDADLSSPSDVSTDIEVEQYEPMTFADPLEEEEEELEDRHGIARTRTPSPQYGIRDLPHRSRVAIAGRLDTPNLVNDNGATVMGVASWEQEQAQRQAQTPRKEHQSQPRMRPVRSATLPRPPTSSSALGQEHEQGVGISQSPRATPASSPFADRGGGGGEHQSLTLRFASLGLAEERERERQRGSASPTRGTSPTRGAGAGPTSPTRQQQGWPTNVPPLPRTPGSTSQPFFGVSTASASQPLNGGPATGGSPHVPPSSFRSPALHSQSPKPNGIGDATGNTSSPAPAPLPRTTALPSHPFSPFPKPATSFSQPSERQPQPQPFAQLSERQRQKQRERDLDVDLDDAPPPSLRRSPSPSPSVSVHQRQVRAPAIEITNDTPPRREWTPSGAARSSAGDHNGYGGIQGRAGSPTRRGQPLPQPRPQPQPQAQAQPRAQMQLTEVPMISLPGDHHDNEDDEEFGPGIVVCGPGAGSAPSISFSVLPSISVSEPGPGAPNISVSSAGPPSISFSVPSPPQISVSDSPNQPRRRGPLPGGNFGSRHTQIQESSFPSSHAASGPGPGSKRVLPPPPSSYPPSRTNGLSCGGCNGPIIGRISFTPRCFHCKTAIIDERFITLDDPALGKRTYHEQHFFCAECGDPFLAPSSPALSGSAPRTGELNVTGDGEFADDDVGFTVYKGHPYCEACHVRLRMPKCKGCKKSIRDGVRAIEALGGKWCWRCFVCEGCKNPFEDPSFFQRDDKPFCEPCFSLMLRNEV</sequence>
<gene>
    <name evidence="8" type="ORF">PAXINDRAFT_102181</name>
</gene>
<evidence type="ECO:0000256" key="4">
    <source>
        <dbReference type="ARBA" id="ARBA00023038"/>
    </source>
</evidence>
<feature type="compositionally biased region" description="Low complexity" evidence="6">
    <location>
        <begin position="40"/>
        <end position="62"/>
    </location>
</feature>
<evidence type="ECO:0000259" key="7">
    <source>
        <dbReference type="PROSITE" id="PS50023"/>
    </source>
</evidence>
<dbReference type="PROSITE" id="PS50023">
    <property type="entry name" value="LIM_DOMAIN_2"/>
    <property type="match status" value="1"/>
</dbReference>
<keyword evidence="9" id="KW-1185">Reference proteome</keyword>
<feature type="compositionally biased region" description="Low complexity" evidence="6">
    <location>
        <begin position="849"/>
        <end position="858"/>
    </location>
</feature>
<dbReference type="PANTHER" id="PTHR24205:SF16">
    <property type="entry name" value="GH01042P-RELATED"/>
    <property type="match status" value="1"/>
</dbReference>
<feature type="region of interest" description="Disordered" evidence="6">
    <location>
        <begin position="245"/>
        <end position="481"/>
    </location>
</feature>
<feature type="compositionally biased region" description="Basic and acidic residues" evidence="6">
    <location>
        <begin position="750"/>
        <end position="762"/>
    </location>
</feature>
<evidence type="ECO:0000256" key="6">
    <source>
        <dbReference type="SAM" id="MobiDB-lite"/>
    </source>
</evidence>
<keyword evidence="1 5" id="KW-0479">Metal-binding</keyword>
<feature type="compositionally biased region" description="Basic and acidic residues" evidence="6">
    <location>
        <begin position="596"/>
        <end position="605"/>
    </location>
</feature>
<evidence type="ECO:0000256" key="5">
    <source>
        <dbReference type="PROSITE-ProRule" id="PRU00125"/>
    </source>
</evidence>
<dbReference type="HOGENOM" id="CLU_012202_0_0_1"/>
<feature type="compositionally biased region" description="Polar residues" evidence="6">
    <location>
        <begin position="645"/>
        <end position="664"/>
    </location>
</feature>
<feature type="domain" description="LIM zinc-binding" evidence="7">
    <location>
        <begin position="1113"/>
        <end position="1174"/>
    </location>
</feature>
<feature type="region of interest" description="Disordered" evidence="6">
    <location>
        <begin position="21"/>
        <end position="225"/>
    </location>
</feature>
<reference evidence="8 9" key="1">
    <citation type="submission" date="2014-06" db="EMBL/GenBank/DDBJ databases">
        <authorList>
            <consortium name="DOE Joint Genome Institute"/>
            <person name="Kuo A."/>
            <person name="Kohler A."/>
            <person name="Nagy L.G."/>
            <person name="Floudas D."/>
            <person name="Copeland A."/>
            <person name="Barry K.W."/>
            <person name="Cichocki N."/>
            <person name="Veneault-Fourrey C."/>
            <person name="LaButti K."/>
            <person name="Lindquist E.A."/>
            <person name="Lipzen A."/>
            <person name="Lundell T."/>
            <person name="Morin E."/>
            <person name="Murat C."/>
            <person name="Sun H."/>
            <person name="Tunlid A."/>
            <person name="Henrissat B."/>
            <person name="Grigoriev I.V."/>
            <person name="Hibbett D.S."/>
            <person name="Martin F."/>
            <person name="Nordberg H.P."/>
            <person name="Cantor M.N."/>
            <person name="Hua S.X."/>
        </authorList>
    </citation>
    <scope>NUCLEOTIDE SEQUENCE [LARGE SCALE GENOMIC DNA]</scope>
    <source>
        <strain evidence="8 9">ATCC 200175</strain>
    </source>
</reference>
<feature type="compositionally biased region" description="Low complexity" evidence="6">
    <location>
        <begin position="773"/>
        <end position="785"/>
    </location>
</feature>
<dbReference type="InterPro" id="IPR001781">
    <property type="entry name" value="Znf_LIM"/>
</dbReference>
<evidence type="ECO:0000256" key="2">
    <source>
        <dbReference type="ARBA" id="ARBA00022737"/>
    </source>
</evidence>
<feature type="compositionally biased region" description="Polar residues" evidence="6">
    <location>
        <begin position="559"/>
        <end position="570"/>
    </location>
</feature>
<evidence type="ECO:0000256" key="1">
    <source>
        <dbReference type="ARBA" id="ARBA00022723"/>
    </source>
</evidence>
<proteinExistence type="predicted"/>
<reference evidence="9" key="2">
    <citation type="submission" date="2015-01" db="EMBL/GenBank/DDBJ databases">
        <title>Evolutionary Origins and Diversification of the Mycorrhizal Mutualists.</title>
        <authorList>
            <consortium name="DOE Joint Genome Institute"/>
            <consortium name="Mycorrhizal Genomics Consortium"/>
            <person name="Kohler A."/>
            <person name="Kuo A."/>
            <person name="Nagy L.G."/>
            <person name="Floudas D."/>
            <person name="Copeland A."/>
            <person name="Barry K.W."/>
            <person name="Cichocki N."/>
            <person name="Veneault-Fourrey C."/>
            <person name="LaButti K."/>
            <person name="Lindquist E.A."/>
            <person name="Lipzen A."/>
            <person name="Lundell T."/>
            <person name="Morin E."/>
            <person name="Murat C."/>
            <person name="Riley R."/>
            <person name="Ohm R."/>
            <person name="Sun H."/>
            <person name="Tunlid A."/>
            <person name="Henrissat B."/>
            <person name="Grigoriev I.V."/>
            <person name="Hibbett D.S."/>
            <person name="Martin F."/>
        </authorList>
    </citation>
    <scope>NUCLEOTIDE SEQUENCE [LARGE SCALE GENOMIC DNA]</scope>
    <source>
        <strain evidence="9">ATCC 200175</strain>
    </source>
</reference>
<dbReference type="Gene3D" id="2.10.110.10">
    <property type="entry name" value="Cysteine Rich Protein"/>
    <property type="match status" value="2"/>
</dbReference>
<dbReference type="SUPFAM" id="SSF57716">
    <property type="entry name" value="Glucocorticoid receptor-like (DNA-binding domain)"/>
    <property type="match status" value="2"/>
</dbReference>
<evidence type="ECO:0000256" key="3">
    <source>
        <dbReference type="ARBA" id="ARBA00022833"/>
    </source>
</evidence>
<name>A0A0C9TRH4_PAXIN</name>
<dbReference type="PANTHER" id="PTHR24205">
    <property type="entry name" value="FOUR AND A HALF LIM DOMAINS PROTEIN"/>
    <property type="match status" value="1"/>
</dbReference>
<feature type="compositionally biased region" description="Polar residues" evidence="6">
    <location>
        <begin position="680"/>
        <end position="692"/>
    </location>
</feature>
<feature type="compositionally biased region" description="Pro residues" evidence="6">
    <location>
        <begin position="147"/>
        <end position="166"/>
    </location>
</feature>
<feature type="compositionally biased region" description="Basic and acidic residues" evidence="6">
    <location>
        <begin position="371"/>
        <end position="380"/>
    </location>
</feature>
<dbReference type="Proteomes" id="UP000053647">
    <property type="component" value="Unassembled WGS sequence"/>
</dbReference>
<dbReference type="GO" id="GO:0003712">
    <property type="term" value="F:transcription coregulator activity"/>
    <property type="evidence" value="ECO:0007669"/>
    <property type="project" value="TreeGrafter"/>
</dbReference>
<keyword evidence="3 5" id="KW-0862">Zinc</keyword>
<feature type="region of interest" description="Disordered" evidence="6">
    <location>
        <begin position="508"/>
        <end position="900"/>
    </location>
</feature>
<feature type="compositionally biased region" description="Polar residues" evidence="6">
    <location>
        <begin position="63"/>
        <end position="72"/>
    </location>
</feature>
<dbReference type="GO" id="GO:0030695">
    <property type="term" value="F:GTPase regulator activity"/>
    <property type="evidence" value="ECO:0007669"/>
    <property type="project" value="UniProtKB-ARBA"/>
</dbReference>
<feature type="compositionally biased region" description="Low complexity" evidence="6">
    <location>
        <begin position="926"/>
        <end position="945"/>
    </location>
</feature>
<keyword evidence="4 5" id="KW-0440">LIM domain</keyword>
<evidence type="ECO:0000313" key="8">
    <source>
        <dbReference type="EMBL" id="KIJ09756.1"/>
    </source>
</evidence>
<feature type="compositionally biased region" description="Low complexity" evidence="6">
    <location>
        <begin position="731"/>
        <end position="740"/>
    </location>
</feature>
<feature type="region of interest" description="Disordered" evidence="6">
    <location>
        <begin position="918"/>
        <end position="1000"/>
    </location>
</feature>
<accession>A0A0C9TRH4</accession>
<evidence type="ECO:0000313" key="9">
    <source>
        <dbReference type="Proteomes" id="UP000053647"/>
    </source>
</evidence>
<feature type="compositionally biased region" description="Polar residues" evidence="6">
    <location>
        <begin position="511"/>
        <end position="521"/>
    </location>
</feature>
<dbReference type="CDD" id="cd08368">
    <property type="entry name" value="LIM"/>
    <property type="match status" value="2"/>
</dbReference>
<feature type="compositionally biased region" description="Pro residues" evidence="6">
    <location>
        <begin position="93"/>
        <end position="111"/>
    </location>
</feature>
<dbReference type="AlphaFoldDB" id="A0A0C9TRH4"/>
<feature type="compositionally biased region" description="Polar residues" evidence="6">
    <location>
        <begin position="625"/>
        <end position="635"/>
    </location>
</feature>
<dbReference type="OrthoDB" id="15567at2759"/>